<dbReference type="AlphaFoldDB" id="A0AAV4RGE5"/>
<gene>
    <name evidence="2" type="ORF">CDAR_452901</name>
</gene>
<dbReference type="Proteomes" id="UP001054837">
    <property type="component" value="Unassembled WGS sequence"/>
</dbReference>
<name>A0AAV4RGE5_9ARAC</name>
<evidence type="ECO:0000313" key="3">
    <source>
        <dbReference type="Proteomes" id="UP001054837"/>
    </source>
</evidence>
<feature type="region of interest" description="Disordered" evidence="1">
    <location>
        <begin position="29"/>
        <end position="72"/>
    </location>
</feature>
<evidence type="ECO:0000313" key="2">
    <source>
        <dbReference type="EMBL" id="GIY20760.1"/>
    </source>
</evidence>
<reference evidence="2 3" key="1">
    <citation type="submission" date="2021-06" db="EMBL/GenBank/DDBJ databases">
        <title>Caerostris darwini draft genome.</title>
        <authorList>
            <person name="Kono N."/>
            <person name="Arakawa K."/>
        </authorList>
    </citation>
    <scope>NUCLEOTIDE SEQUENCE [LARGE SCALE GENOMIC DNA]</scope>
</reference>
<evidence type="ECO:0000256" key="1">
    <source>
        <dbReference type="SAM" id="MobiDB-lite"/>
    </source>
</evidence>
<protein>
    <submittedName>
        <fullName evidence="2">Uncharacterized protein</fullName>
    </submittedName>
</protein>
<proteinExistence type="predicted"/>
<feature type="compositionally biased region" description="Basic and acidic residues" evidence="1">
    <location>
        <begin position="35"/>
        <end position="54"/>
    </location>
</feature>
<keyword evidence="3" id="KW-1185">Reference proteome</keyword>
<organism evidence="2 3">
    <name type="scientific">Caerostris darwini</name>
    <dbReference type="NCBI Taxonomy" id="1538125"/>
    <lineage>
        <taxon>Eukaryota</taxon>
        <taxon>Metazoa</taxon>
        <taxon>Ecdysozoa</taxon>
        <taxon>Arthropoda</taxon>
        <taxon>Chelicerata</taxon>
        <taxon>Arachnida</taxon>
        <taxon>Araneae</taxon>
        <taxon>Araneomorphae</taxon>
        <taxon>Entelegynae</taxon>
        <taxon>Araneoidea</taxon>
        <taxon>Araneidae</taxon>
        <taxon>Caerostris</taxon>
    </lineage>
</organism>
<feature type="compositionally biased region" description="Basic and acidic residues" evidence="1">
    <location>
        <begin position="61"/>
        <end position="72"/>
    </location>
</feature>
<accession>A0AAV4RGE5</accession>
<dbReference type="EMBL" id="BPLQ01006209">
    <property type="protein sequence ID" value="GIY20760.1"/>
    <property type="molecule type" value="Genomic_DNA"/>
</dbReference>
<comment type="caution">
    <text evidence="2">The sequence shown here is derived from an EMBL/GenBank/DDBJ whole genome shotgun (WGS) entry which is preliminary data.</text>
</comment>
<sequence length="153" mass="16754">MSPGDERIPTELGRKGWMSGCGRFGIVSYPGGYKSESDRKGDYPDEGSKNDNTKSRTRSVLRGEGREPSPGESLEIRSIKYLINCSVSLDGECPPGKLSTERFRTSTRTIALLKGRYLECRQVTVEYRVNWKVGGRCVVVGSLESLVTLGAAG</sequence>